<gene>
    <name evidence="1" type="ORF">FGLOB1_9529</name>
</gene>
<dbReference type="EMBL" id="JAAQPF010000440">
    <property type="protein sequence ID" value="KAF5702639.1"/>
    <property type="molecule type" value="Genomic_DNA"/>
</dbReference>
<organism evidence="1 2">
    <name type="scientific">Fusarium globosum</name>
    <dbReference type="NCBI Taxonomy" id="78864"/>
    <lineage>
        <taxon>Eukaryota</taxon>
        <taxon>Fungi</taxon>
        <taxon>Dikarya</taxon>
        <taxon>Ascomycota</taxon>
        <taxon>Pezizomycotina</taxon>
        <taxon>Sordariomycetes</taxon>
        <taxon>Hypocreomycetidae</taxon>
        <taxon>Hypocreales</taxon>
        <taxon>Nectriaceae</taxon>
        <taxon>Fusarium</taxon>
        <taxon>Fusarium fujikuroi species complex</taxon>
    </lineage>
</organism>
<comment type="caution">
    <text evidence="1">The sequence shown here is derived from an EMBL/GenBank/DDBJ whole genome shotgun (WGS) entry which is preliminary data.</text>
</comment>
<dbReference type="Proteomes" id="UP000532311">
    <property type="component" value="Unassembled WGS sequence"/>
</dbReference>
<name>A0A8H5XZ43_9HYPO</name>
<protein>
    <submittedName>
        <fullName evidence="1">Uncharacterized protein</fullName>
    </submittedName>
</protein>
<reference evidence="1 2" key="1">
    <citation type="submission" date="2020-05" db="EMBL/GenBank/DDBJ databases">
        <title>Identification and distribution of gene clusters putatively required for synthesis of sphingolipid metabolism inhibitors in phylogenetically diverse species of the filamentous fungus Fusarium.</title>
        <authorList>
            <person name="Kim H.-S."/>
            <person name="Busman M."/>
            <person name="Brown D.W."/>
            <person name="Divon H."/>
            <person name="Uhlig S."/>
            <person name="Proctor R.H."/>
        </authorList>
    </citation>
    <scope>NUCLEOTIDE SEQUENCE [LARGE SCALE GENOMIC DNA]</scope>
    <source>
        <strain evidence="1 2">NRRL 26131</strain>
    </source>
</reference>
<keyword evidence="2" id="KW-1185">Reference proteome</keyword>
<evidence type="ECO:0000313" key="1">
    <source>
        <dbReference type="EMBL" id="KAF5702639.1"/>
    </source>
</evidence>
<sequence>MHQHYPSPDNDHSAMEARNPNLSLAWFDFGQDVKAAWIEVKQNILNPLGPASSDDPKLQFENLCNCDLVWETWGRGEFKLLRAILDKAAGEPWDIRPQVAEQMSTNVLPVDPREMPDVSFNEYISTFFKQRQATDGSQTMNFCARPNIMQVKYTRRKEFTPVIRGKRKAVTLYHRPM</sequence>
<dbReference type="AlphaFoldDB" id="A0A8H5XZ43"/>
<proteinExistence type="predicted"/>
<evidence type="ECO:0000313" key="2">
    <source>
        <dbReference type="Proteomes" id="UP000532311"/>
    </source>
</evidence>
<accession>A0A8H5XZ43</accession>